<accession>A0ABS4RCU2</accession>
<proteinExistence type="predicted"/>
<dbReference type="RefSeq" id="WP_066395582.1">
    <property type="nucleotide sequence ID" value="NZ_JAGIKZ010000005.1"/>
</dbReference>
<reference evidence="2 3" key="1">
    <citation type="submission" date="2021-03" db="EMBL/GenBank/DDBJ databases">
        <title>Genomic Encyclopedia of Type Strains, Phase IV (KMG-IV): sequencing the most valuable type-strain genomes for metagenomic binning, comparative biology and taxonomic classification.</title>
        <authorList>
            <person name="Goeker M."/>
        </authorList>
    </citation>
    <scope>NUCLEOTIDE SEQUENCE [LARGE SCALE GENOMIC DNA]</scope>
    <source>
        <strain evidence="2 3">DSM 26675</strain>
    </source>
</reference>
<evidence type="ECO:0000259" key="1">
    <source>
        <dbReference type="Pfam" id="PF14493"/>
    </source>
</evidence>
<comment type="caution">
    <text evidence="2">The sequence shown here is derived from an EMBL/GenBank/DDBJ whole genome shotgun (WGS) entry which is preliminary data.</text>
</comment>
<dbReference type="InterPro" id="IPR029491">
    <property type="entry name" value="Helicase_HTH"/>
</dbReference>
<dbReference type="EMBL" id="JAGIKZ010000005">
    <property type="protein sequence ID" value="MBP2240714.1"/>
    <property type="molecule type" value="Genomic_DNA"/>
</dbReference>
<evidence type="ECO:0000313" key="2">
    <source>
        <dbReference type="EMBL" id="MBP2240714.1"/>
    </source>
</evidence>
<dbReference type="Pfam" id="PF14493">
    <property type="entry name" value="HTH_40"/>
    <property type="match status" value="1"/>
</dbReference>
<dbReference type="PIRSF" id="PIRSF021350">
    <property type="entry name" value="UCP021350"/>
    <property type="match status" value="1"/>
</dbReference>
<evidence type="ECO:0000313" key="3">
    <source>
        <dbReference type="Proteomes" id="UP001519293"/>
    </source>
</evidence>
<dbReference type="Proteomes" id="UP001519293">
    <property type="component" value="Unassembled WGS sequence"/>
</dbReference>
<gene>
    <name evidence="2" type="ORF">J2Z40_001273</name>
</gene>
<name>A0ABS4RCU2_9BACI</name>
<sequence>MEKKYLAMIILQCLQHISGERTIYSILHLLNGKKSAQTIQDAHLFKLTNVFSTYPLLTRSYLDEIISSLCKQEYLAPISEQSFLVTQKGIKAIEAYFSRHPIPNHLNGWQFHKTTKLFWERLSLVVQVISQLRNQESKYLPIHKKRELQKWLKFFLREAHLSRDELGDRLYDELVKCLEAHPNVNPDIFVKRLTGFRQIGLTEGQAAEQLCMEKDEYHLQFLGILHYMLEICEMKQSEYPLLNLLIADRRSFVPLTETSRKTLSLLNNGYSLEKISTIRKLKRSTIEDHVVEIALNMPSFDISPFINDEKQKVISNAIKTATSKQLKYIRELVPNADYFEIRLVLAKAGEKK</sequence>
<protein>
    <submittedName>
        <fullName evidence="2">Uncharacterized protein YpbB</fullName>
    </submittedName>
</protein>
<organism evidence="2 3">
    <name type="scientific">Cytobacillus eiseniae</name>
    <dbReference type="NCBI Taxonomy" id="762947"/>
    <lineage>
        <taxon>Bacteria</taxon>
        <taxon>Bacillati</taxon>
        <taxon>Bacillota</taxon>
        <taxon>Bacilli</taxon>
        <taxon>Bacillales</taxon>
        <taxon>Bacillaceae</taxon>
        <taxon>Cytobacillus</taxon>
    </lineage>
</organism>
<dbReference type="InterPro" id="IPR008308">
    <property type="entry name" value="YpbB-like"/>
</dbReference>
<feature type="domain" description="Helicase Helix-turn-helix" evidence="1">
    <location>
        <begin position="259"/>
        <end position="345"/>
    </location>
</feature>
<keyword evidence="3" id="KW-1185">Reference proteome</keyword>